<evidence type="ECO:0000313" key="2">
    <source>
        <dbReference type="EMBL" id="KAL0472740.1"/>
    </source>
</evidence>
<protein>
    <recommendedName>
        <fullName evidence="4">Secreted protein</fullName>
    </recommendedName>
</protein>
<reference evidence="2 3" key="1">
    <citation type="submission" date="2023-09" db="EMBL/GenBank/DDBJ databases">
        <title>Multi-omics analysis of a traditional fermented food reveals byproduct-associated fungal strains for waste-to-food upcycling.</title>
        <authorList>
            <consortium name="Lawrence Berkeley National Laboratory"/>
            <person name="Rekdal V.M."/>
            <person name="Villalobos-Escobedo J.M."/>
            <person name="Rodriguez-Valeron N."/>
            <person name="Garcia M.O."/>
            <person name="Vasquez D.P."/>
            <person name="Damayanti I."/>
            <person name="Sorensen P.M."/>
            <person name="Baidoo E.E."/>
            <person name="De Carvalho A.C."/>
            <person name="Riley R."/>
            <person name="Lipzen A."/>
            <person name="He G."/>
            <person name="Yan M."/>
            <person name="Haridas S."/>
            <person name="Daum C."/>
            <person name="Yoshinaga Y."/>
            <person name="Ng V."/>
            <person name="Grigoriev I.V."/>
            <person name="Munk R."/>
            <person name="Nuraida L."/>
            <person name="Wijaya C.H."/>
            <person name="Morales P.-C."/>
            <person name="Keasling J.D."/>
        </authorList>
    </citation>
    <scope>NUCLEOTIDE SEQUENCE [LARGE SCALE GENOMIC DNA]</scope>
    <source>
        <strain evidence="2 3">FGSC 2613</strain>
    </source>
</reference>
<accession>A0ABR3DJ96</accession>
<evidence type="ECO:0000256" key="1">
    <source>
        <dbReference type="SAM" id="SignalP"/>
    </source>
</evidence>
<feature type="signal peptide" evidence="1">
    <location>
        <begin position="1"/>
        <end position="17"/>
    </location>
</feature>
<proteinExistence type="predicted"/>
<keyword evidence="1" id="KW-0732">Signal</keyword>
<comment type="caution">
    <text evidence="2">The sequence shown here is derived from an EMBL/GenBank/DDBJ whole genome shotgun (WGS) entry which is preliminary data.</text>
</comment>
<evidence type="ECO:0008006" key="4">
    <source>
        <dbReference type="Google" id="ProtNLM"/>
    </source>
</evidence>
<feature type="chain" id="PRO_5047443985" description="Secreted protein" evidence="1">
    <location>
        <begin position="18"/>
        <end position="82"/>
    </location>
</feature>
<evidence type="ECO:0000313" key="3">
    <source>
        <dbReference type="Proteomes" id="UP001451303"/>
    </source>
</evidence>
<dbReference type="Proteomes" id="UP001451303">
    <property type="component" value="Unassembled WGS sequence"/>
</dbReference>
<gene>
    <name evidence="2" type="ORF">QR685DRAFT_153298</name>
</gene>
<dbReference type="EMBL" id="JAVLET010000002">
    <property type="protein sequence ID" value="KAL0472740.1"/>
    <property type="molecule type" value="Genomic_DNA"/>
</dbReference>
<sequence length="82" mass="8904">MYGSNAVLLLWIFQVYASTTQHMDRMTPTISIGDLVRWDKCSLQSSETKASSSFAASSILAATQSRITSVARHLSSDQGHGP</sequence>
<name>A0ABR3DJ96_NEUIN</name>
<keyword evidence="3" id="KW-1185">Reference proteome</keyword>
<organism evidence="2 3">
    <name type="scientific">Neurospora intermedia</name>
    <dbReference type="NCBI Taxonomy" id="5142"/>
    <lineage>
        <taxon>Eukaryota</taxon>
        <taxon>Fungi</taxon>
        <taxon>Dikarya</taxon>
        <taxon>Ascomycota</taxon>
        <taxon>Pezizomycotina</taxon>
        <taxon>Sordariomycetes</taxon>
        <taxon>Sordariomycetidae</taxon>
        <taxon>Sordariales</taxon>
        <taxon>Sordariaceae</taxon>
        <taxon>Neurospora</taxon>
    </lineage>
</organism>